<name>A0A0D3I9F9_EMIH1</name>
<evidence type="ECO:0000313" key="3">
    <source>
        <dbReference type="EnsemblProtists" id="EOD07894"/>
    </source>
</evidence>
<keyword evidence="4" id="KW-1185">Reference proteome</keyword>
<keyword evidence="1" id="KW-1133">Transmembrane helix</keyword>
<dbReference type="Gene3D" id="2.120.10.10">
    <property type="match status" value="1"/>
</dbReference>
<dbReference type="InterPro" id="IPR026856">
    <property type="entry name" value="Sialidase_fam"/>
</dbReference>
<feature type="domain" description="Sialidase" evidence="2">
    <location>
        <begin position="96"/>
        <end position="371"/>
    </location>
</feature>
<dbReference type="KEGG" id="ehx:EMIHUDRAFT_217870"/>
<dbReference type="GO" id="GO:0006689">
    <property type="term" value="P:ganglioside catabolic process"/>
    <property type="evidence" value="ECO:0007669"/>
    <property type="project" value="TreeGrafter"/>
</dbReference>
<dbReference type="GO" id="GO:0009313">
    <property type="term" value="P:oligosaccharide catabolic process"/>
    <property type="evidence" value="ECO:0007669"/>
    <property type="project" value="TreeGrafter"/>
</dbReference>
<protein>
    <recommendedName>
        <fullName evidence="2">Sialidase domain-containing protein</fullName>
    </recommendedName>
</protein>
<proteinExistence type="predicted"/>
<evidence type="ECO:0000259" key="2">
    <source>
        <dbReference type="Pfam" id="PF13088"/>
    </source>
</evidence>
<dbReference type="PANTHER" id="PTHR10628">
    <property type="entry name" value="SIALIDASE"/>
    <property type="match status" value="1"/>
</dbReference>
<keyword evidence="1" id="KW-0812">Transmembrane</keyword>
<dbReference type="EnsemblProtists" id="EOD07894">
    <property type="protein sequence ID" value="EOD07894"/>
    <property type="gene ID" value="EMIHUDRAFT_217870"/>
</dbReference>
<dbReference type="HOGENOM" id="CLU_024620_1_0_1"/>
<dbReference type="RefSeq" id="XP_005760323.1">
    <property type="nucleotide sequence ID" value="XM_005760266.1"/>
</dbReference>
<reference evidence="3" key="2">
    <citation type="submission" date="2024-10" db="UniProtKB">
        <authorList>
            <consortium name="EnsemblProtists"/>
        </authorList>
    </citation>
    <scope>IDENTIFICATION</scope>
</reference>
<sequence>MMAGLYYWKVIGHHLRNLALPGGVAFFLMLVELLVKQCFRRRSVPVPNLAAEPDPPPATVVFPPNEQIARAGAYRIPSLLALPPAASPVLLSFAEERTIGGVEDGGPVRVVVRRSGDRGQTWSAVALVADGDSVGIPGGTVGNPCAIYDAVRGRVVLLLSASEAYESEATIWCGHAAARRVFVTTSCDGAAWSAGPTSPSGWTWYATGPGVGVQLPGGRLVFPCNHVSPTRGWLRTRYELRSHVVISDDGGGSFRLGGEGPAECNEAQVALVGGRLLLSMRDWSGRGRRRVAVSEDEGESWRDLGHAGGLVQKTCGSNGAGDLPDPGFAGCQASLLAVPGGALYCGPLGAPSGLTRHTLLLRASRDGLSWGGAAEPSAGLWARVLHRGPVAYSCVARVGEGLVAVLYEAGETRPDEQIRCCLVAHPAP</sequence>
<dbReference type="InterPro" id="IPR011040">
    <property type="entry name" value="Sialidase"/>
</dbReference>
<dbReference type="Proteomes" id="UP000013827">
    <property type="component" value="Unassembled WGS sequence"/>
</dbReference>
<dbReference type="GO" id="GO:0005737">
    <property type="term" value="C:cytoplasm"/>
    <property type="evidence" value="ECO:0007669"/>
    <property type="project" value="TreeGrafter"/>
</dbReference>
<evidence type="ECO:0000313" key="4">
    <source>
        <dbReference type="Proteomes" id="UP000013827"/>
    </source>
</evidence>
<dbReference type="GO" id="GO:0004308">
    <property type="term" value="F:exo-alpha-sialidase activity"/>
    <property type="evidence" value="ECO:0007669"/>
    <property type="project" value="InterPro"/>
</dbReference>
<dbReference type="GO" id="GO:0016020">
    <property type="term" value="C:membrane"/>
    <property type="evidence" value="ECO:0007669"/>
    <property type="project" value="TreeGrafter"/>
</dbReference>
<dbReference type="GeneID" id="17254147"/>
<dbReference type="PaxDb" id="2903-EOD07894"/>
<keyword evidence="1" id="KW-0472">Membrane</keyword>
<reference evidence="4" key="1">
    <citation type="journal article" date="2013" name="Nature">
        <title>Pan genome of the phytoplankton Emiliania underpins its global distribution.</title>
        <authorList>
            <person name="Read B.A."/>
            <person name="Kegel J."/>
            <person name="Klute M.J."/>
            <person name="Kuo A."/>
            <person name="Lefebvre S.C."/>
            <person name="Maumus F."/>
            <person name="Mayer C."/>
            <person name="Miller J."/>
            <person name="Monier A."/>
            <person name="Salamov A."/>
            <person name="Young J."/>
            <person name="Aguilar M."/>
            <person name="Claverie J.M."/>
            <person name="Frickenhaus S."/>
            <person name="Gonzalez K."/>
            <person name="Herman E.K."/>
            <person name="Lin Y.C."/>
            <person name="Napier J."/>
            <person name="Ogata H."/>
            <person name="Sarno A.F."/>
            <person name="Shmutz J."/>
            <person name="Schroeder D."/>
            <person name="de Vargas C."/>
            <person name="Verret F."/>
            <person name="von Dassow P."/>
            <person name="Valentin K."/>
            <person name="Van de Peer Y."/>
            <person name="Wheeler G."/>
            <person name="Dacks J.B."/>
            <person name="Delwiche C.F."/>
            <person name="Dyhrman S.T."/>
            <person name="Glockner G."/>
            <person name="John U."/>
            <person name="Richards T."/>
            <person name="Worden A.Z."/>
            <person name="Zhang X."/>
            <person name="Grigoriev I.V."/>
            <person name="Allen A.E."/>
            <person name="Bidle K."/>
            <person name="Borodovsky M."/>
            <person name="Bowler C."/>
            <person name="Brownlee C."/>
            <person name="Cock J.M."/>
            <person name="Elias M."/>
            <person name="Gladyshev V.N."/>
            <person name="Groth M."/>
            <person name="Guda C."/>
            <person name="Hadaegh A."/>
            <person name="Iglesias-Rodriguez M.D."/>
            <person name="Jenkins J."/>
            <person name="Jones B.M."/>
            <person name="Lawson T."/>
            <person name="Leese F."/>
            <person name="Lindquist E."/>
            <person name="Lobanov A."/>
            <person name="Lomsadze A."/>
            <person name="Malik S.B."/>
            <person name="Marsh M.E."/>
            <person name="Mackinder L."/>
            <person name="Mock T."/>
            <person name="Mueller-Roeber B."/>
            <person name="Pagarete A."/>
            <person name="Parker M."/>
            <person name="Probert I."/>
            <person name="Quesneville H."/>
            <person name="Raines C."/>
            <person name="Rensing S.A."/>
            <person name="Riano-Pachon D.M."/>
            <person name="Richier S."/>
            <person name="Rokitta S."/>
            <person name="Shiraiwa Y."/>
            <person name="Soanes D.M."/>
            <person name="van der Giezen M."/>
            <person name="Wahlund T.M."/>
            <person name="Williams B."/>
            <person name="Wilson W."/>
            <person name="Wolfe G."/>
            <person name="Wurch L.L."/>
        </authorList>
    </citation>
    <scope>NUCLEOTIDE SEQUENCE</scope>
</reference>
<dbReference type="CDD" id="cd15482">
    <property type="entry name" value="Sialidase_non-viral"/>
    <property type="match status" value="1"/>
</dbReference>
<evidence type="ECO:0000256" key="1">
    <source>
        <dbReference type="SAM" id="Phobius"/>
    </source>
</evidence>
<feature type="transmembrane region" description="Helical" evidence="1">
    <location>
        <begin position="18"/>
        <end position="35"/>
    </location>
</feature>
<dbReference type="Pfam" id="PF13088">
    <property type="entry name" value="BNR_2"/>
    <property type="match status" value="1"/>
</dbReference>
<dbReference type="SUPFAM" id="SSF50939">
    <property type="entry name" value="Sialidases"/>
    <property type="match status" value="1"/>
</dbReference>
<dbReference type="AlphaFoldDB" id="A0A0D3I9F9"/>
<accession>A0A0D3I9F9</accession>
<dbReference type="PANTHER" id="PTHR10628:SF30">
    <property type="entry name" value="EXO-ALPHA-SIALIDASE"/>
    <property type="match status" value="1"/>
</dbReference>
<organism evidence="3 4">
    <name type="scientific">Emiliania huxleyi (strain CCMP1516)</name>
    <dbReference type="NCBI Taxonomy" id="280463"/>
    <lineage>
        <taxon>Eukaryota</taxon>
        <taxon>Haptista</taxon>
        <taxon>Haptophyta</taxon>
        <taxon>Prymnesiophyceae</taxon>
        <taxon>Isochrysidales</taxon>
        <taxon>Noelaerhabdaceae</taxon>
        <taxon>Emiliania</taxon>
    </lineage>
</organism>
<dbReference type="InterPro" id="IPR036278">
    <property type="entry name" value="Sialidase_sf"/>
</dbReference>